<reference evidence="1" key="1">
    <citation type="submission" date="2006-07" db="EMBL/GenBank/DDBJ databases">
        <title>Large-scale analysis of RIKEN Arabidopsis full-length (RAFL) cDNAs.</title>
        <authorList>
            <person name="Totoki Y."/>
            <person name="Seki M."/>
            <person name="Ishida J."/>
            <person name="Nakajima M."/>
            <person name="Enju A."/>
            <person name="Morosawa T."/>
            <person name="Kamiya A."/>
            <person name="Narusaka M."/>
            <person name="Shin-i T."/>
            <person name="Nakagawa M."/>
            <person name="Sakamoto N."/>
            <person name="Oishi K."/>
            <person name="Kohara Y."/>
            <person name="Kobayashi M."/>
            <person name="Toyoda A."/>
            <person name="Sakaki Y."/>
            <person name="Sakurai T."/>
            <person name="Iida K."/>
            <person name="Akiyama K."/>
            <person name="Satou M."/>
            <person name="Toyoda T."/>
            <person name="Konagaya A."/>
            <person name="Carninci P."/>
            <person name="Kawai J."/>
            <person name="Hayashizaki Y."/>
            <person name="Shinozaki K."/>
        </authorList>
    </citation>
    <scope>NUCLEOTIDE SEQUENCE</scope>
</reference>
<dbReference type="AlphaFoldDB" id="Q0WRT6"/>
<dbReference type="EMBL" id="AK228210">
    <property type="protein sequence ID" value="BAF00163.1"/>
    <property type="molecule type" value="mRNA"/>
</dbReference>
<proteinExistence type="evidence at transcript level"/>
<evidence type="ECO:0000313" key="1">
    <source>
        <dbReference type="EMBL" id="BAF00163.1"/>
    </source>
</evidence>
<sequence length="36" mass="4085">MGDRSRCLRLIGEEYEELGFTSCFDGPPRIIPILIS</sequence>
<name>Q0WRT6_ARATH</name>
<protein>
    <submittedName>
        <fullName evidence="1">Uncharacterized protein</fullName>
    </submittedName>
</protein>
<organism evidence="1">
    <name type="scientific">Arabidopsis thaliana</name>
    <name type="common">Mouse-ear cress</name>
    <dbReference type="NCBI Taxonomy" id="3702"/>
    <lineage>
        <taxon>Eukaryota</taxon>
        <taxon>Viridiplantae</taxon>
        <taxon>Streptophyta</taxon>
        <taxon>Embryophyta</taxon>
        <taxon>Tracheophyta</taxon>
        <taxon>Spermatophyta</taxon>
        <taxon>Magnoliopsida</taxon>
        <taxon>eudicotyledons</taxon>
        <taxon>Gunneridae</taxon>
        <taxon>Pentapetalae</taxon>
        <taxon>rosids</taxon>
        <taxon>malvids</taxon>
        <taxon>Brassicales</taxon>
        <taxon>Brassicaceae</taxon>
        <taxon>Camelineae</taxon>
        <taxon>Arabidopsis</taxon>
    </lineage>
</organism>
<accession>Q0WRT6</accession>